<protein>
    <submittedName>
        <fullName evidence="1">Uncharacterized protein</fullName>
    </submittedName>
</protein>
<evidence type="ECO:0000313" key="1">
    <source>
        <dbReference type="EMBL" id="CAI2364801.1"/>
    </source>
</evidence>
<organism evidence="1 2">
    <name type="scientific">Euplotes crassus</name>
    <dbReference type="NCBI Taxonomy" id="5936"/>
    <lineage>
        <taxon>Eukaryota</taxon>
        <taxon>Sar</taxon>
        <taxon>Alveolata</taxon>
        <taxon>Ciliophora</taxon>
        <taxon>Intramacronucleata</taxon>
        <taxon>Spirotrichea</taxon>
        <taxon>Hypotrichia</taxon>
        <taxon>Euplotida</taxon>
        <taxon>Euplotidae</taxon>
        <taxon>Moneuplotes</taxon>
    </lineage>
</organism>
<dbReference type="EMBL" id="CAMPGE010005954">
    <property type="protein sequence ID" value="CAI2364801.1"/>
    <property type="molecule type" value="Genomic_DNA"/>
</dbReference>
<name>A0AAD1XBF6_EUPCR</name>
<sequence>MRNMSIAKTSRNPFSMKNLKRLQTQQLNALSFGVHNNIDHSMGSSSKMSFNRSNSVGDLGRIQLTSEKARILDQESNTGTLNSKKGKLEKRKTLTANNLEALNIPRSSSFMSKEVKMEKIKHSPLARLDISPAPSTIFENVHKNKSRKIKRSNIIKKKHPIKINPGSFQKHKLFSKNRNLGEVAQGKLSQLKNRFTKAQSKIVQRRRNKSTMRNYGTLEGIGGNKTRRFKSPDVSRNNLHAFSRNTTSRNTPSVSPGIPESSFLSQKNNGRYLVASPDPSRFFRSPMPHVKTKKEEEKLPNIKRLLL</sequence>
<comment type="caution">
    <text evidence="1">The sequence shown here is derived from an EMBL/GenBank/DDBJ whole genome shotgun (WGS) entry which is preliminary data.</text>
</comment>
<reference evidence="1" key="1">
    <citation type="submission" date="2023-07" db="EMBL/GenBank/DDBJ databases">
        <authorList>
            <consortium name="AG Swart"/>
            <person name="Singh M."/>
            <person name="Singh A."/>
            <person name="Seah K."/>
            <person name="Emmerich C."/>
        </authorList>
    </citation>
    <scope>NUCLEOTIDE SEQUENCE</scope>
    <source>
        <strain evidence="1">DP1</strain>
    </source>
</reference>
<accession>A0AAD1XBF6</accession>
<evidence type="ECO:0000313" key="2">
    <source>
        <dbReference type="Proteomes" id="UP001295684"/>
    </source>
</evidence>
<dbReference type="AlphaFoldDB" id="A0AAD1XBF6"/>
<gene>
    <name evidence="1" type="ORF">ECRASSUSDP1_LOCUS6149</name>
</gene>
<proteinExistence type="predicted"/>
<dbReference type="Proteomes" id="UP001295684">
    <property type="component" value="Unassembled WGS sequence"/>
</dbReference>
<keyword evidence="2" id="KW-1185">Reference proteome</keyword>